<proteinExistence type="predicted"/>
<evidence type="ECO:0000259" key="3">
    <source>
        <dbReference type="PROSITE" id="PS50110"/>
    </source>
</evidence>
<organism evidence="4 5">
    <name type="scientific">Actinopolymorpha pittospori</name>
    <dbReference type="NCBI Taxonomy" id="648752"/>
    <lineage>
        <taxon>Bacteria</taxon>
        <taxon>Bacillati</taxon>
        <taxon>Actinomycetota</taxon>
        <taxon>Actinomycetes</taxon>
        <taxon>Propionibacteriales</taxon>
        <taxon>Actinopolymorphaceae</taxon>
        <taxon>Actinopolymorpha</taxon>
    </lineage>
</organism>
<dbReference type="PANTHER" id="PTHR43214:SF43">
    <property type="entry name" value="TWO-COMPONENT RESPONSE REGULATOR"/>
    <property type="match status" value="1"/>
</dbReference>
<keyword evidence="5" id="KW-1185">Reference proteome</keyword>
<dbReference type="Gene3D" id="3.40.50.2300">
    <property type="match status" value="1"/>
</dbReference>
<dbReference type="GO" id="GO:0000160">
    <property type="term" value="P:phosphorelay signal transduction system"/>
    <property type="evidence" value="ECO:0007669"/>
    <property type="project" value="InterPro"/>
</dbReference>
<comment type="caution">
    <text evidence="2">Lacks conserved residue(s) required for the propagation of feature annotation.</text>
</comment>
<dbReference type="AlphaFoldDB" id="A0A927MX17"/>
<dbReference type="Pfam" id="PF00072">
    <property type="entry name" value="Response_reg"/>
    <property type="match status" value="1"/>
</dbReference>
<dbReference type="GO" id="GO:0003677">
    <property type="term" value="F:DNA binding"/>
    <property type="evidence" value="ECO:0007669"/>
    <property type="project" value="UniProtKB-KW"/>
</dbReference>
<dbReference type="InterPro" id="IPR058245">
    <property type="entry name" value="NreC/VraR/RcsB-like_REC"/>
</dbReference>
<feature type="domain" description="Response regulatory" evidence="3">
    <location>
        <begin position="18"/>
        <end position="131"/>
    </location>
</feature>
<gene>
    <name evidence="4" type="ORF">HEB94_004692</name>
</gene>
<dbReference type="InterPro" id="IPR001789">
    <property type="entry name" value="Sig_transdc_resp-reg_receiver"/>
</dbReference>
<dbReference type="InterPro" id="IPR011006">
    <property type="entry name" value="CheY-like_superfamily"/>
</dbReference>
<evidence type="ECO:0000256" key="2">
    <source>
        <dbReference type="PROSITE-ProRule" id="PRU00169"/>
    </source>
</evidence>
<reference evidence="4" key="1">
    <citation type="submission" date="2020-10" db="EMBL/GenBank/DDBJ databases">
        <title>Sequencing the genomes of 1000 actinobacteria strains.</title>
        <authorList>
            <person name="Klenk H.-P."/>
        </authorList>
    </citation>
    <scope>NUCLEOTIDE SEQUENCE</scope>
    <source>
        <strain evidence="4">DSM 45354</strain>
    </source>
</reference>
<dbReference type="RefSeq" id="WP_192751724.1">
    <property type="nucleotide sequence ID" value="NZ_BAABJL010000040.1"/>
</dbReference>
<dbReference type="Proteomes" id="UP000638648">
    <property type="component" value="Unassembled WGS sequence"/>
</dbReference>
<dbReference type="CDD" id="cd17535">
    <property type="entry name" value="REC_NarL-like"/>
    <property type="match status" value="1"/>
</dbReference>
<dbReference type="SUPFAM" id="SSF52172">
    <property type="entry name" value="CheY-like"/>
    <property type="match status" value="1"/>
</dbReference>
<evidence type="ECO:0000313" key="5">
    <source>
        <dbReference type="Proteomes" id="UP000638648"/>
    </source>
</evidence>
<evidence type="ECO:0000256" key="1">
    <source>
        <dbReference type="ARBA" id="ARBA00023125"/>
    </source>
</evidence>
<keyword evidence="1" id="KW-0238">DNA-binding</keyword>
<accession>A0A927MX17</accession>
<name>A0A927MX17_9ACTN</name>
<dbReference type="EMBL" id="JADBEM010000001">
    <property type="protein sequence ID" value="MBE1607844.1"/>
    <property type="molecule type" value="Genomic_DNA"/>
</dbReference>
<evidence type="ECO:0000313" key="4">
    <source>
        <dbReference type="EMBL" id="MBE1607844.1"/>
    </source>
</evidence>
<comment type="caution">
    <text evidence="4">The sequence shown here is derived from an EMBL/GenBank/DDBJ whole genome shotgun (WGS) entry which is preliminary data.</text>
</comment>
<dbReference type="SMART" id="SM00448">
    <property type="entry name" value="REC"/>
    <property type="match status" value="1"/>
</dbReference>
<dbReference type="InterPro" id="IPR039420">
    <property type="entry name" value="WalR-like"/>
</dbReference>
<sequence length="136" mass="13753">MTEASHTCAGPGAALPLRVLVVDDQELFSRGLCLLLDQVPDIDVVGEASDADAAVRLVAEHLPDVVLLGQGLSGGDVCRLIKSAASATRVVLLTGGADGRGPDPVGRAGADGQVDKDSPIEDVAAVVRLVAHRAAA</sequence>
<dbReference type="PROSITE" id="PS50110">
    <property type="entry name" value="RESPONSE_REGULATORY"/>
    <property type="match status" value="1"/>
</dbReference>
<dbReference type="PANTHER" id="PTHR43214">
    <property type="entry name" value="TWO-COMPONENT RESPONSE REGULATOR"/>
    <property type="match status" value="1"/>
</dbReference>
<protein>
    <submittedName>
        <fullName evidence="4">Two-component system NarL family response regulator</fullName>
    </submittedName>
</protein>